<dbReference type="EMBL" id="WMIG01000013">
    <property type="protein sequence ID" value="MTH61145.1"/>
    <property type="molecule type" value="Genomic_DNA"/>
</dbReference>
<name>A0A844HSG1_9RHOB</name>
<sequence>MFFRGDRANRAIQIKQVVKLKDEMGWLMEDHKGQIHGAGSIEKRLTANCYIVNVAAEAGSAWGNILEGLVALKKISKEHLEEHRKVMGKHQKDRERRNDLKYAEDLCAKHGWKLDTGAPAPAVDEEALA</sequence>
<keyword evidence="2" id="KW-1185">Reference proteome</keyword>
<dbReference type="RefSeq" id="WP_155041087.1">
    <property type="nucleotide sequence ID" value="NZ_WMIG01000013.1"/>
</dbReference>
<dbReference type="AlphaFoldDB" id="A0A844HSG1"/>
<protein>
    <submittedName>
        <fullName evidence="1">Uncharacterized protein</fullName>
    </submittedName>
</protein>
<evidence type="ECO:0000313" key="2">
    <source>
        <dbReference type="Proteomes" id="UP000449846"/>
    </source>
</evidence>
<evidence type="ECO:0000313" key="1">
    <source>
        <dbReference type="EMBL" id="MTH61145.1"/>
    </source>
</evidence>
<gene>
    <name evidence="1" type="ORF">GL300_18200</name>
</gene>
<comment type="caution">
    <text evidence="1">The sequence shown here is derived from an EMBL/GenBank/DDBJ whole genome shotgun (WGS) entry which is preliminary data.</text>
</comment>
<reference evidence="1 2" key="1">
    <citation type="submission" date="2019-11" db="EMBL/GenBank/DDBJ databases">
        <authorList>
            <person name="Dong K."/>
        </authorList>
    </citation>
    <scope>NUCLEOTIDE SEQUENCE [LARGE SCALE GENOMIC DNA]</scope>
    <source>
        <strain evidence="1 2">NBRC 112902</strain>
    </source>
</reference>
<proteinExistence type="predicted"/>
<dbReference type="OrthoDB" id="9782201at2"/>
<dbReference type="Proteomes" id="UP000449846">
    <property type="component" value="Unassembled WGS sequence"/>
</dbReference>
<accession>A0A844HSG1</accession>
<organism evidence="1 2">
    <name type="scientific">Paracoccus litorisediminis</name>
    <dbReference type="NCBI Taxonomy" id="2006130"/>
    <lineage>
        <taxon>Bacteria</taxon>
        <taxon>Pseudomonadati</taxon>
        <taxon>Pseudomonadota</taxon>
        <taxon>Alphaproteobacteria</taxon>
        <taxon>Rhodobacterales</taxon>
        <taxon>Paracoccaceae</taxon>
        <taxon>Paracoccus</taxon>
    </lineage>
</organism>